<keyword evidence="2" id="KW-1185">Reference proteome</keyword>
<dbReference type="OMA" id="VLQCPPK"/>
<dbReference type="eggNOG" id="ENOG502T8EG">
    <property type="taxonomic scope" value="Eukaryota"/>
</dbReference>
<evidence type="ECO:0000313" key="1">
    <source>
        <dbReference type="EMBL" id="EDV94870.1"/>
    </source>
</evidence>
<sequence length="207" mass="24460">MWQLTLRLQQLLQLLLLLVILLLVQLGFAPAIVVERNMFAYYKVPLRMLHLSNTSSTSGLYYVLQCPPKLDDSIPKPKDMPTCHVVDQFKDIWQSKRKPKRLPTRTMLMPLPPPAVQRMRWGWRRPKRQNLDTGLPYDEATPLQHLGQPHRHQKLLKLAADHRKLKRGSRTKGYQHMFHRDESYNDHIFYDEMKLDGKFLNRGKTND</sequence>
<gene>
    <name evidence="1" type="primary">Dgri\GH17312</name>
    <name evidence="1" type="ORF">Dgri_GH17312</name>
</gene>
<name>B4JSY0_DROGR</name>
<dbReference type="Pfam" id="PF16009">
    <property type="entry name" value="DUF4779"/>
    <property type="match status" value="1"/>
</dbReference>
<dbReference type="Proteomes" id="UP000001070">
    <property type="component" value="Unassembled WGS sequence"/>
</dbReference>
<dbReference type="KEGG" id="dgr:6567564"/>
<organism evidence="2">
    <name type="scientific">Drosophila grimshawi</name>
    <name type="common">Hawaiian fruit fly</name>
    <name type="synonym">Idiomyia grimshawi</name>
    <dbReference type="NCBI Taxonomy" id="7222"/>
    <lineage>
        <taxon>Eukaryota</taxon>
        <taxon>Metazoa</taxon>
        <taxon>Ecdysozoa</taxon>
        <taxon>Arthropoda</taxon>
        <taxon>Hexapoda</taxon>
        <taxon>Insecta</taxon>
        <taxon>Pterygota</taxon>
        <taxon>Neoptera</taxon>
        <taxon>Endopterygota</taxon>
        <taxon>Diptera</taxon>
        <taxon>Brachycera</taxon>
        <taxon>Muscomorpha</taxon>
        <taxon>Ephydroidea</taxon>
        <taxon>Drosophilidae</taxon>
        <taxon>Drosophila</taxon>
        <taxon>Hawaiian Drosophila</taxon>
    </lineage>
</organism>
<dbReference type="InParanoid" id="B4JSY0"/>
<reference evidence="1 2" key="1">
    <citation type="journal article" date="2007" name="Nature">
        <title>Evolution of genes and genomes on the Drosophila phylogeny.</title>
        <authorList>
            <consortium name="Drosophila 12 Genomes Consortium"/>
            <person name="Clark A.G."/>
            <person name="Eisen M.B."/>
            <person name="Smith D.R."/>
            <person name="Bergman C.M."/>
            <person name="Oliver B."/>
            <person name="Markow T.A."/>
            <person name="Kaufman T.C."/>
            <person name="Kellis M."/>
            <person name="Gelbart W."/>
            <person name="Iyer V.N."/>
            <person name="Pollard D.A."/>
            <person name="Sackton T.B."/>
            <person name="Larracuente A.M."/>
            <person name="Singh N.D."/>
            <person name="Abad J.P."/>
            <person name="Abt D.N."/>
            <person name="Adryan B."/>
            <person name="Aguade M."/>
            <person name="Akashi H."/>
            <person name="Anderson W.W."/>
            <person name="Aquadro C.F."/>
            <person name="Ardell D.H."/>
            <person name="Arguello R."/>
            <person name="Artieri C.G."/>
            <person name="Barbash D.A."/>
            <person name="Barker D."/>
            <person name="Barsanti P."/>
            <person name="Batterham P."/>
            <person name="Batzoglou S."/>
            <person name="Begun D."/>
            <person name="Bhutkar A."/>
            <person name="Blanco E."/>
            <person name="Bosak S.A."/>
            <person name="Bradley R.K."/>
            <person name="Brand A.D."/>
            <person name="Brent M.R."/>
            <person name="Brooks A.N."/>
            <person name="Brown R.H."/>
            <person name="Butlin R.K."/>
            <person name="Caggese C."/>
            <person name="Calvi B.R."/>
            <person name="Bernardo de Carvalho A."/>
            <person name="Caspi A."/>
            <person name="Castrezana S."/>
            <person name="Celniker S.E."/>
            <person name="Chang J.L."/>
            <person name="Chapple C."/>
            <person name="Chatterji S."/>
            <person name="Chinwalla A."/>
            <person name="Civetta A."/>
            <person name="Clifton S.W."/>
            <person name="Comeron J.M."/>
            <person name="Costello J.C."/>
            <person name="Coyne J.A."/>
            <person name="Daub J."/>
            <person name="David R.G."/>
            <person name="Delcher A.L."/>
            <person name="Delehaunty K."/>
            <person name="Do C.B."/>
            <person name="Ebling H."/>
            <person name="Edwards K."/>
            <person name="Eickbush T."/>
            <person name="Evans J.D."/>
            <person name="Filipski A."/>
            <person name="Findeiss S."/>
            <person name="Freyhult E."/>
            <person name="Fulton L."/>
            <person name="Fulton R."/>
            <person name="Garcia A.C."/>
            <person name="Gardiner A."/>
            <person name="Garfield D.A."/>
            <person name="Garvin B.E."/>
            <person name="Gibson G."/>
            <person name="Gilbert D."/>
            <person name="Gnerre S."/>
            <person name="Godfrey J."/>
            <person name="Good R."/>
            <person name="Gotea V."/>
            <person name="Gravely B."/>
            <person name="Greenberg A.J."/>
            <person name="Griffiths-Jones S."/>
            <person name="Gross S."/>
            <person name="Guigo R."/>
            <person name="Gustafson E.A."/>
            <person name="Haerty W."/>
            <person name="Hahn M.W."/>
            <person name="Halligan D.L."/>
            <person name="Halpern A.L."/>
            <person name="Halter G.M."/>
            <person name="Han M.V."/>
            <person name="Heger A."/>
            <person name="Hillier L."/>
            <person name="Hinrichs A.S."/>
            <person name="Holmes I."/>
            <person name="Hoskins R.A."/>
            <person name="Hubisz M.J."/>
            <person name="Hultmark D."/>
            <person name="Huntley M.A."/>
            <person name="Jaffe D.B."/>
            <person name="Jagadeeshan S."/>
            <person name="Jeck W.R."/>
            <person name="Johnson J."/>
            <person name="Jones C.D."/>
            <person name="Jordan W.C."/>
            <person name="Karpen G.H."/>
            <person name="Kataoka E."/>
            <person name="Keightley P.D."/>
            <person name="Kheradpour P."/>
            <person name="Kirkness E.F."/>
            <person name="Koerich L.B."/>
            <person name="Kristiansen K."/>
            <person name="Kudrna D."/>
            <person name="Kulathinal R.J."/>
            <person name="Kumar S."/>
            <person name="Kwok R."/>
            <person name="Lander E."/>
            <person name="Langley C.H."/>
            <person name="Lapoint R."/>
            <person name="Lazzaro B.P."/>
            <person name="Lee S.J."/>
            <person name="Levesque L."/>
            <person name="Li R."/>
            <person name="Lin C.F."/>
            <person name="Lin M.F."/>
            <person name="Lindblad-Toh K."/>
            <person name="Llopart A."/>
            <person name="Long M."/>
            <person name="Low L."/>
            <person name="Lozovsky E."/>
            <person name="Lu J."/>
            <person name="Luo M."/>
            <person name="Machado C.A."/>
            <person name="Makalowski W."/>
            <person name="Marzo M."/>
            <person name="Matsuda M."/>
            <person name="Matzkin L."/>
            <person name="McAllister B."/>
            <person name="McBride C.S."/>
            <person name="McKernan B."/>
            <person name="McKernan K."/>
            <person name="Mendez-Lago M."/>
            <person name="Minx P."/>
            <person name="Mollenhauer M.U."/>
            <person name="Montooth K."/>
            <person name="Mount S.M."/>
            <person name="Mu X."/>
            <person name="Myers E."/>
            <person name="Negre B."/>
            <person name="Newfeld S."/>
            <person name="Nielsen R."/>
            <person name="Noor M.A."/>
            <person name="O'Grady P."/>
            <person name="Pachter L."/>
            <person name="Papaceit M."/>
            <person name="Parisi M.J."/>
            <person name="Parisi M."/>
            <person name="Parts L."/>
            <person name="Pedersen J.S."/>
            <person name="Pesole G."/>
            <person name="Phillippy A.M."/>
            <person name="Ponting C.P."/>
            <person name="Pop M."/>
            <person name="Porcelli D."/>
            <person name="Powell J.R."/>
            <person name="Prohaska S."/>
            <person name="Pruitt K."/>
            <person name="Puig M."/>
            <person name="Quesneville H."/>
            <person name="Ram K.R."/>
            <person name="Rand D."/>
            <person name="Rasmussen M.D."/>
            <person name="Reed L.K."/>
            <person name="Reenan R."/>
            <person name="Reily A."/>
            <person name="Remington K.A."/>
            <person name="Rieger T.T."/>
            <person name="Ritchie M.G."/>
            <person name="Robin C."/>
            <person name="Rogers Y.H."/>
            <person name="Rohde C."/>
            <person name="Rozas J."/>
            <person name="Rubenfield M.J."/>
            <person name="Ruiz A."/>
            <person name="Russo S."/>
            <person name="Salzberg S.L."/>
            <person name="Sanchez-Gracia A."/>
            <person name="Saranga D.J."/>
            <person name="Sato H."/>
            <person name="Schaeffer S.W."/>
            <person name="Schatz M.C."/>
            <person name="Schlenke T."/>
            <person name="Schwartz R."/>
            <person name="Segarra C."/>
            <person name="Singh R.S."/>
            <person name="Sirot L."/>
            <person name="Sirota M."/>
            <person name="Sisneros N.B."/>
            <person name="Smith C.D."/>
            <person name="Smith T.F."/>
            <person name="Spieth J."/>
            <person name="Stage D.E."/>
            <person name="Stark A."/>
            <person name="Stephan W."/>
            <person name="Strausberg R.L."/>
            <person name="Strempel S."/>
            <person name="Sturgill D."/>
            <person name="Sutton G."/>
            <person name="Sutton G.G."/>
            <person name="Tao W."/>
            <person name="Teichmann S."/>
            <person name="Tobari Y.N."/>
            <person name="Tomimura Y."/>
            <person name="Tsolas J.M."/>
            <person name="Valente V.L."/>
            <person name="Venter E."/>
            <person name="Venter J.C."/>
            <person name="Vicario S."/>
            <person name="Vieira F.G."/>
            <person name="Vilella A.J."/>
            <person name="Villasante A."/>
            <person name="Walenz B."/>
            <person name="Wang J."/>
            <person name="Wasserman M."/>
            <person name="Watts T."/>
            <person name="Wilson D."/>
            <person name="Wilson R.K."/>
            <person name="Wing R.A."/>
            <person name="Wolfner M.F."/>
            <person name="Wong A."/>
            <person name="Wong G.K."/>
            <person name="Wu C.I."/>
            <person name="Wu G."/>
            <person name="Yamamoto D."/>
            <person name="Yang H.P."/>
            <person name="Yang S.P."/>
            <person name="Yorke J.A."/>
            <person name="Yoshida K."/>
            <person name="Zdobnov E."/>
            <person name="Zhang P."/>
            <person name="Zhang Y."/>
            <person name="Zimin A.V."/>
            <person name="Baldwin J."/>
            <person name="Abdouelleil A."/>
            <person name="Abdulkadir J."/>
            <person name="Abebe A."/>
            <person name="Abera B."/>
            <person name="Abreu J."/>
            <person name="Acer S.C."/>
            <person name="Aftuck L."/>
            <person name="Alexander A."/>
            <person name="An P."/>
            <person name="Anderson E."/>
            <person name="Anderson S."/>
            <person name="Arachi H."/>
            <person name="Azer M."/>
            <person name="Bachantsang P."/>
            <person name="Barry A."/>
            <person name="Bayul T."/>
            <person name="Berlin A."/>
            <person name="Bessette D."/>
            <person name="Bloom T."/>
            <person name="Blye J."/>
            <person name="Boguslavskiy L."/>
            <person name="Bonnet C."/>
            <person name="Boukhgalter B."/>
            <person name="Bourzgui I."/>
            <person name="Brown A."/>
            <person name="Cahill P."/>
            <person name="Channer S."/>
            <person name="Cheshatsang Y."/>
            <person name="Chuda L."/>
            <person name="Citroen M."/>
            <person name="Collymore A."/>
            <person name="Cooke P."/>
            <person name="Costello M."/>
            <person name="D'Aco K."/>
            <person name="Daza R."/>
            <person name="De Haan G."/>
            <person name="DeGray S."/>
            <person name="DeMaso C."/>
            <person name="Dhargay N."/>
            <person name="Dooley K."/>
            <person name="Dooley E."/>
            <person name="Doricent M."/>
            <person name="Dorje P."/>
            <person name="Dorjee K."/>
            <person name="Dupes A."/>
            <person name="Elong R."/>
            <person name="Falk J."/>
            <person name="Farina A."/>
            <person name="Faro S."/>
            <person name="Ferguson D."/>
            <person name="Fisher S."/>
            <person name="Foley C.D."/>
            <person name="Franke A."/>
            <person name="Friedrich D."/>
            <person name="Gadbois L."/>
            <person name="Gearin G."/>
            <person name="Gearin C.R."/>
            <person name="Giannoukos G."/>
            <person name="Goode T."/>
            <person name="Graham J."/>
            <person name="Grandbois E."/>
            <person name="Grewal S."/>
            <person name="Gyaltsen K."/>
            <person name="Hafez N."/>
            <person name="Hagos B."/>
            <person name="Hall J."/>
            <person name="Henson C."/>
            <person name="Hollinger A."/>
            <person name="Honan T."/>
            <person name="Huard M.D."/>
            <person name="Hughes L."/>
            <person name="Hurhula B."/>
            <person name="Husby M.E."/>
            <person name="Kamat A."/>
            <person name="Kanga B."/>
            <person name="Kashin S."/>
            <person name="Khazanovich D."/>
            <person name="Kisner P."/>
            <person name="Lance K."/>
            <person name="Lara M."/>
            <person name="Lee W."/>
            <person name="Lennon N."/>
            <person name="Letendre F."/>
            <person name="LeVine R."/>
            <person name="Lipovsky A."/>
            <person name="Liu X."/>
            <person name="Liu J."/>
            <person name="Liu S."/>
            <person name="Lokyitsang T."/>
            <person name="Lokyitsang Y."/>
            <person name="Lubonja R."/>
            <person name="Lui A."/>
            <person name="MacDonald P."/>
            <person name="Magnisalis V."/>
            <person name="Maru K."/>
            <person name="Matthews C."/>
            <person name="McCusker W."/>
            <person name="McDonough S."/>
            <person name="Mehta T."/>
            <person name="Meldrim J."/>
            <person name="Meneus L."/>
            <person name="Mihai O."/>
            <person name="Mihalev A."/>
            <person name="Mihova T."/>
            <person name="Mittelman R."/>
            <person name="Mlenga V."/>
            <person name="Montmayeur A."/>
            <person name="Mulrain L."/>
            <person name="Navidi A."/>
            <person name="Naylor J."/>
            <person name="Negash T."/>
            <person name="Nguyen T."/>
            <person name="Nguyen N."/>
            <person name="Nicol R."/>
            <person name="Norbu C."/>
            <person name="Norbu N."/>
            <person name="Novod N."/>
            <person name="O'Neill B."/>
            <person name="Osman S."/>
            <person name="Markiewicz E."/>
            <person name="Oyono O.L."/>
            <person name="Patti C."/>
            <person name="Phunkhang P."/>
            <person name="Pierre F."/>
            <person name="Priest M."/>
            <person name="Raghuraman S."/>
            <person name="Rege F."/>
            <person name="Reyes R."/>
            <person name="Rise C."/>
            <person name="Rogov P."/>
            <person name="Ross K."/>
            <person name="Ryan E."/>
            <person name="Settipalli S."/>
            <person name="Shea T."/>
            <person name="Sherpa N."/>
            <person name="Shi L."/>
            <person name="Shih D."/>
            <person name="Sparrow T."/>
            <person name="Spaulding J."/>
            <person name="Stalker J."/>
            <person name="Stange-Thomann N."/>
            <person name="Stavropoulos S."/>
            <person name="Stone C."/>
            <person name="Strader C."/>
            <person name="Tesfaye S."/>
            <person name="Thomson T."/>
            <person name="Thoulutsang Y."/>
            <person name="Thoulutsang D."/>
            <person name="Topham K."/>
            <person name="Topping I."/>
            <person name="Tsamla T."/>
            <person name="Vassiliev H."/>
            <person name="Vo A."/>
            <person name="Wangchuk T."/>
            <person name="Wangdi T."/>
            <person name="Weiand M."/>
            <person name="Wilkinson J."/>
            <person name="Wilson A."/>
            <person name="Yadav S."/>
            <person name="Young G."/>
            <person name="Yu Q."/>
            <person name="Zembek L."/>
            <person name="Zhong D."/>
            <person name="Zimmer A."/>
            <person name="Zwirko Z."/>
            <person name="Jaffe D.B."/>
            <person name="Alvarez P."/>
            <person name="Brockman W."/>
            <person name="Butler J."/>
            <person name="Chin C."/>
            <person name="Gnerre S."/>
            <person name="Grabherr M."/>
            <person name="Kleber M."/>
            <person name="Mauceli E."/>
            <person name="MacCallum I."/>
        </authorList>
    </citation>
    <scope>NUCLEOTIDE SEQUENCE [LARGE SCALE GENOMIC DNA]</scope>
    <source>
        <strain evidence="2">Tucson 15287-2541.00</strain>
    </source>
</reference>
<proteinExistence type="predicted"/>
<dbReference type="AlphaFoldDB" id="B4JSY0"/>
<accession>B4JSY0</accession>
<evidence type="ECO:0000313" key="2">
    <source>
        <dbReference type="Proteomes" id="UP000001070"/>
    </source>
</evidence>
<dbReference type="PhylomeDB" id="B4JSY0"/>
<dbReference type="EMBL" id="CH916373">
    <property type="protein sequence ID" value="EDV94870.1"/>
    <property type="molecule type" value="Genomic_DNA"/>
</dbReference>
<dbReference type="InterPro" id="IPR031959">
    <property type="entry name" value="DUF4779"/>
</dbReference>
<dbReference type="HOGENOM" id="CLU_111726_0_0_1"/>
<protein>
    <submittedName>
        <fullName evidence="1">GH17312</fullName>
    </submittedName>
</protein>
<dbReference type="OrthoDB" id="6432502at2759"/>